<reference evidence="13 14" key="1">
    <citation type="journal article" date="2015" name="Nature">
        <title>rRNA introns, odd ribosomes, and small enigmatic genomes across a large radiation of phyla.</title>
        <authorList>
            <person name="Brown C.T."/>
            <person name="Hug L.A."/>
            <person name="Thomas B.C."/>
            <person name="Sharon I."/>
            <person name="Castelle C.J."/>
            <person name="Singh A."/>
            <person name="Wilkins M.J."/>
            <person name="Williams K.H."/>
            <person name="Banfield J.F."/>
        </authorList>
    </citation>
    <scope>NUCLEOTIDE SEQUENCE [LARGE SCALE GENOMIC DNA]</scope>
</reference>
<feature type="domain" description="Protein export membrane protein SecD/SecF C-terminal" evidence="10">
    <location>
        <begin position="190"/>
        <end position="356"/>
    </location>
</feature>
<evidence type="ECO:0000256" key="4">
    <source>
        <dbReference type="ARBA" id="ARBA00022692"/>
    </source>
</evidence>
<dbReference type="AlphaFoldDB" id="A0A0G2ABQ9"/>
<dbReference type="FunFam" id="1.20.1640.10:FF:000004">
    <property type="entry name" value="Protein translocase subunit SecD"/>
    <property type="match status" value="1"/>
</dbReference>
<evidence type="ECO:0000256" key="6">
    <source>
        <dbReference type="ARBA" id="ARBA00022989"/>
    </source>
</evidence>
<dbReference type="HAMAP" id="MF_01463_B">
    <property type="entry name" value="SecD_B"/>
    <property type="match status" value="1"/>
</dbReference>
<keyword evidence="6 9" id="KW-1133">Transmembrane helix</keyword>
<dbReference type="InterPro" id="IPR048634">
    <property type="entry name" value="SecD_SecF_C"/>
</dbReference>
<dbReference type="NCBIfam" id="TIGR00916">
    <property type="entry name" value="2A0604s01"/>
    <property type="match status" value="1"/>
</dbReference>
<evidence type="ECO:0008006" key="15">
    <source>
        <dbReference type="Google" id="ProtNLM"/>
    </source>
</evidence>
<evidence type="ECO:0000259" key="12">
    <source>
        <dbReference type="Pfam" id="PF22599"/>
    </source>
</evidence>
<evidence type="ECO:0000256" key="5">
    <source>
        <dbReference type="ARBA" id="ARBA00022927"/>
    </source>
</evidence>
<dbReference type="Pfam" id="PF22599">
    <property type="entry name" value="SecDF_P1_head"/>
    <property type="match status" value="1"/>
</dbReference>
<dbReference type="GO" id="GO:0005886">
    <property type="term" value="C:plasma membrane"/>
    <property type="evidence" value="ECO:0007669"/>
    <property type="project" value="UniProtKB-SubCell"/>
</dbReference>
<evidence type="ECO:0000256" key="7">
    <source>
        <dbReference type="ARBA" id="ARBA00023010"/>
    </source>
</evidence>
<evidence type="ECO:0000256" key="3">
    <source>
        <dbReference type="ARBA" id="ARBA00022475"/>
    </source>
</evidence>
<feature type="transmembrane region" description="Helical" evidence="9">
    <location>
        <begin position="259"/>
        <end position="280"/>
    </location>
</feature>
<accession>A0A0G2ABQ9</accession>
<keyword evidence="2" id="KW-0813">Transport</keyword>
<dbReference type="InterPro" id="IPR048631">
    <property type="entry name" value="SecD_1st"/>
</dbReference>
<gene>
    <name evidence="13" type="ORF">UY74_C0062G0001</name>
</gene>
<dbReference type="Gene3D" id="3.30.1360.200">
    <property type="match status" value="1"/>
</dbReference>
<dbReference type="Proteomes" id="UP000034445">
    <property type="component" value="Unassembled WGS sequence"/>
</dbReference>
<evidence type="ECO:0000256" key="2">
    <source>
        <dbReference type="ARBA" id="ARBA00022448"/>
    </source>
</evidence>
<dbReference type="NCBIfam" id="TIGR01129">
    <property type="entry name" value="secD"/>
    <property type="match status" value="1"/>
</dbReference>
<evidence type="ECO:0000259" key="11">
    <source>
        <dbReference type="Pfam" id="PF21760"/>
    </source>
</evidence>
<dbReference type="Pfam" id="PF02355">
    <property type="entry name" value="SecD_SecF_C"/>
    <property type="match status" value="1"/>
</dbReference>
<feature type="transmembrane region" description="Helical" evidence="9">
    <location>
        <begin position="312"/>
        <end position="330"/>
    </location>
</feature>
<dbReference type="InterPro" id="IPR005791">
    <property type="entry name" value="SecD"/>
</dbReference>
<name>A0A0G2ABQ9_9BACT</name>
<keyword evidence="3" id="KW-1003">Cell membrane</keyword>
<dbReference type="GO" id="GO:0015450">
    <property type="term" value="F:protein-transporting ATPase activity"/>
    <property type="evidence" value="ECO:0007669"/>
    <property type="project" value="InterPro"/>
</dbReference>
<dbReference type="PANTHER" id="PTHR30081">
    <property type="entry name" value="PROTEIN-EXPORT MEMBRANE PROTEIN SEC"/>
    <property type="match status" value="1"/>
</dbReference>
<dbReference type="PATRIC" id="fig|1618676.3.peg.985"/>
<evidence type="ECO:0000256" key="1">
    <source>
        <dbReference type="ARBA" id="ARBA00004651"/>
    </source>
</evidence>
<dbReference type="EMBL" id="LCRF01000062">
    <property type="protein sequence ID" value="KKW29834.1"/>
    <property type="molecule type" value="Genomic_DNA"/>
</dbReference>
<dbReference type="Pfam" id="PF21760">
    <property type="entry name" value="SecD_1st"/>
    <property type="match status" value="1"/>
</dbReference>
<dbReference type="InterPro" id="IPR055344">
    <property type="entry name" value="SecD_SecF_C_bact"/>
</dbReference>
<dbReference type="Gene3D" id="3.30.70.3220">
    <property type="match status" value="1"/>
</dbReference>
<evidence type="ECO:0000256" key="9">
    <source>
        <dbReference type="SAM" id="Phobius"/>
    </source>
</evidence>
<sequence length="378" mass="40552">IERAGDQRRLIVELAGISDVSQAIRMIGETPFLEFKSERSAEEADAIIAASMKGEEVVLTADSFCGALDFQTLLLFMMQFGEDPCFVSTGLTGKHLASARVDFQGSGGIALNPSISLELTDEGAKIFSEITKENVGKRLAVYLDGAPISAPVVQEEITGGKAQITGNFTPEGAKALVGRFNAGALPVPITLISQQTVGPSLGKESLDRSLVAGLYGFLAVTIFMVLWYRIPGAIAVLALLFYVSLVLVVFRMIPVTLTVAGIAGFILSIGMAVDANVLIFERLKEELKNGKTLREGLEEGFRRAWSSIRDSNITSLITCAILYWFGSSIIQGFALTLAIGILASMLSAVWVTRLFLFSLAGTPVARVRTFFMSGFSKG</sequence>
<evidence type="ECO:0000313" key="13">
    <source>
        <dbReference type="EMBL" id="KKW29834.1"/>
    </source>
</evidence>
<dbReference type="SUPFAM" id="SSF82866">
    <property type="entry name" value="Multidrug efflux transporter AcrB transmembrane domain"/>
    <property type="match status" value="1"/>
</dbReference>
<proteinExistence type="inferred from homology"/>
<evidence type="ECO:0000256" key="8">
    <source>
        <dbReference type="ARBA" id="ARBA00023136"/>
    </source>
</evidence>
<keyword evidence="8 9" id="KW-0472">Membrane</keyword>
<feature type="domain" description="SecDF P1 head subdomain" evidence="12">
    <location>
        <begin position="90"/>
        <end position="187"/>
    </location>
</feature>
<feature type="transmembrane region" description="Helical" evidence="9">
    <location>
        <begin position="234"/>
        <end position="253"/>
    </location>
</feature>
<feature type="non-terminal residue" evidence="13">
    <location>
        <position position="1"/>
    </location>
</feature>
<evidence type="ECO:0000313" key="14">
    <source>
        <dbReference type="Proteomes" id="UP000034445"/>
    </source>
</evidence>
<keyword evidence="7" id="KW-0811">Translocation</keyword>
<keyword evidence="4 9" id="KW-0812">Transmembrane</keyword>
<dbReference type="Gene3D" id="1.20.1640.10">
    <property type="entry name" value="Multidrug efflux transporter AcrB transmembrane domain"/>
    <property type="match status" value="1"/>
</dbReference>
<organism evidence="13 14">
    <name type="scientific">Candidatus Kaiserbacteria bacterium GW2011_GWC2_52_8b</name>
    <dbReference type="NCBI Taxonomy" id="1618676"/>
    <lineage>
        <taxon>Bacteria</taxon>
        <taxon>Candidatus Kaiseribacteriota</taxon>
    </lineage>
</organism>
<feature type="transmembrane region" description="Helical" evidence="9">
    <location>
        <begin position="336"/>
        <end position="356"/>
    </location>
</feature>
<dbReference type="GO" id="GO:0006886">
    <property type="term" value="P:intracellular protein transport"/>
    <property type="evidence" value="ECO:0007669"/>
    <property type="project" value="InterPro"/>
</dbReference>
<dbReference type="InterPro" id="IPR054384">
    <property type="entry name" value="SecDF_P1_head"/>
</dbReference>
<comment type="subcellular location">
    <subcellularLocation>
        <location evidence="1">Cell membrane</location>
        <topology evidence="1">Multi-pass membrane protein</topology>
    </subcellularLocation>
</comment>
<comment type="caution">
    <text evidence="13">The sequence shown here is derived from an EMBL/GenBank/DDBJ whole genome shotgun (WGS) entry which is preliminary data.</text>
</comment>
<dbReference type="InterPro" id="IPR022813">
    <property type="entry name" value="SecD/SecF_arch_bac"/>
</dbReference>
<feature type="transmembrane region" description="Helical" evidence="9">
    <location>
        <begin position="209"/>
        <end position="227"/>
    </location>
</feature>
<dbReference type="PANTHER" id="PTHR30081:SF1">
    <property type="entry name" value="PROTEIN TRANSLOCASE SUBUNIT SECD"/>
    <property type="match status" value="1"/>
</dbReference>
<evidence type="ECO:0000259" key="10">
    <source>
        <dbReference type="Pfam" id="PF02355"/>
    </source>
</evidence>
<feature type="domain" description="Protein translocase subunit SecDF P1" evidence="11">
    <location>
        <begin position="3"/>
        <end position="38"/>
    </location>
</feature>
<keyword evidence="5" id="KW-0653">Protein transport</keyword>
<protein>
    <recommendedName>
        <fullName evidence="15">Protein translocase subunit SecD</fullName>
    </recommendedName>
</protein>